<evidence type="ECO:0000259" key="2">
    <source>
        <dbReference type="Pfam" id="PF10601"/>
    </source>
</evidence>
<protein>
    <recommendedName>
        <fullName evidence="2">LITAF domain-containing protein</fullName>
    </recommendedName>
</protein>
<evidence type="ECO:0000256" key="1">
    <source>
        <dbReference type="SAM" id="MobiDB-lite"/>
    </source>
</evidence>
<evidence type="ECO:0000313" key="4">
    <source>
        <dbReference type="Proteomes" id="UP000198287"/>
    </source>
</evidence>
<organism evidence="3 4">
    <name type="scientific">Folsomia candida</name>
    <name type="common">Springtail</name>
    <dbReference type="NCBI Taxonomy" id="158441"/>
    <lineage>
        <taxon>Eukaryota</taxon>
        <taxon>Metazoa</taxon>
        <taxon>Ecdysozoa</taxon>
        <taxon>Arthropoda</taxon>
        <taxon>Hexapoda</taxon>
        <taxon>Collembola</taxon>
        <taxon>Entomobryomorpha</taxon>
        <taxon>Isotomoidea</taxon>
        <taxon>Isotomidae</taxon>
        <taxon>Proisotominae</taxon>
        <taxon>Folsomia</taxon>
    </lineage>
</organism>
<feature type="compositionally biased region" description="Polar residues" evidence="1">
    <location>
        <begin position="1"/>
        <end position="12"/>
    </location>
</feature>
<dbReference type="Proteomes" id="UP000198287">
    <property type="component" value="Unassembled WGS sequence"/>
</dbReference>
<dbReference type="InterPro" id="IPR006629">
    <property type="entry name" value="LITAF"/>
</dbReference>
<dbReference type="OrthoDB" id="5599753at2759"/>
<feature type="domain" description="LITAF" evidence="2">
    <location>
        <begin position="70"/>
        <end position="105"/>
    </location>
</feature>
<dbReference type="AlphaFoldDB" id="A0A226E531"/>
<name>A0A226E531_FOLCA</name>
<sequence>MAQQPVNPTMNQKFDAPPPYFPEQVGMHQPPPPGFVQPTMTSTTTVITTEPILGPSHLVVTGYVLPQSHKSCNIQCPYCHADISTATSSETGMLTHLIAIILCVVV</sequence>
<comment type="caution">
    <text evidence="3">The sequence shown here is derived from an EMBL/GenBank/DDBJ whole genome shotgun (WGS) entry which is preliminary data.</text>
</comment>
<dbReference type="Pfam" id="PF10601">
    <property type="entry name" value="zf-LITAF-like"/>
    <property type="match status" value="1"/>
</dbReference>
<gene>
    <name evidence="3" type="ORF">Fcan01_13398</name>
</gene>
<proteinExistence type="predicted"/>
<dbReference type="EMBL" id="LNIX01000007">
    <property type="protein sequence ID" value="OXA52144.1"/>
    <property type="molecule type" value="Genomic_DNA"/>
</dbReference>
<accession>A0A226E531</accession>
<keyword evidence="4" id="KW-1185">Reference proteome</keyword>
<feature type="region of interest" description="Disordered" evidence="1">
    <location>
        <begin position="1"/>
        <end position="40"/>
    </location>
</feature>
<evidence type="ECO:0000313" key="3">
    <source>
        <dbReference type="EMBL" id="OXA52144.1"/>
    </source>
</evidence>
<reference evidence="3 4" key="1">
    <citation type="submission" date="2015-12" db="EMBL/GenBank/DDBJ databases">
        <title>The genome of Folsomia candida.</title>
        <authorList>
            <person name="Faddeeva A."/>
            <person name="Derks M.F."/>
            <person name="Anvar Y."/>
            <person name="Smit S."/>
            <person name="Van Straalen N."/>
            <person name="Roelofs D."/>
        </authorList>
    </citation>
    <scope>NUCLEOTIDE SEQUENCE [LARGE SCALE GENOMIC DNA]</scope>
    <source>
        <strain evidence="3 4">VU population</strain>
        <tissue evidence="3">Whole body</tissue>
    </source>
</reference>